<sequence length="224" mass="24511">MNDPDLKTRITFTKLSLNSMGGPILCNSINSCHQQKPLTLISKHHPTPKMAYALITILLLAIYHHTAQSAAAPPATTAPPSMLPPAARDFLQAHNQARAAVGVAPLKWSQQLANASSLIARYQRNKMGCQFANLTNHKYGANQLWGSGAAVTPLMAVETWVKEKDYYDYGTNTCAPNHKCGVYTQVVWKNSSDLGCSQATCKDQVTLTICFYNPPGNYIGEKPY</sequence>
<dbReference type="SUPFAM" id="SSF55797">
    <property type="entry name" value="PR-1-like"/>
    <property type="match status" value="1"/>
</dbReference>
<gene>
    <name evidence="2" type="ORF">CXB51_008866</name>
</gene>
<dbReference type="FunFam" id="3.40.33.10:FF:000004">
    <property type="entry name" value="CAP, cysteine-rich secretory protein, antigen 5"/>
    <property type="match status" value="1"/>
</dbReference>
<dbReference type="InterPro" id="IPR014044">
    <property type="entry name" value="CAP_dom"/>
</dbReference>
<organism evidence="2 3">
    <name type="scientific">Gossypium anomalum</name>
    <dbReference type="NCBI Taxonomy" id="47600"/>
    <lineage>
        <taxon>Eukaryota</taxon>
        <taxon>Viridiplantae</taxon>
        <taxon>Streptophyta</taxon>
        <taxon>Embryophyta</taxon>
        <taxon>Tracheophyta</taxon>
        <taxon>Spermatophyta</taxon>
        <taxon>Magnoliopsida</taxon>
        <taxon>eudicotyledons</taxon>
        <taxon>Gunneridae</taxon>
        <taxon>Pentapetalae</taxon>
        <taxon>rosids</taxon>
        <taxon>malvids</taxon>
        <taxon>Malvales</taxon>
        <taxon>Malvaceae</taxon>
        <taxon>Malvoideae</taxon>
        <taxon>Gossypium</taxon>
    </lineage>
</organism>
<dbReference type="Proteomes" id="UP000701853">
    <property type="component" value="Chromosome 4"/>
</dbReference>
<dbReference type="Pfam" id="PF00188">
    <property type="entry name" value="CAP"/>
    <property type="match status" value="1"/>
</dbReference>
<feature type="domain" description="SCP" evidence="1">
    <location>
        <begin position="85"/>
        <end position="220"/>
    </location>
</feature>
<dbReference type="CDD" id="cd05381">
    <property type="entry name" value="CAP_PR-1"/>
    <property type="match status" value="1"/>
</dbReference>
<dbReference type="SMART" id="SM00198">
    <property type="entry name" value="SCP"/>
    <property type="match status" value="1"/>
</dbReference>
<dbReference type="PRINTS" id="PR00837">
    <property type="entry name" value="V5TPXLIKE"/>
</dbReference>
<dbReference type="InterPro" id="IPR001283">
    <property type="entry name" value="CRISP-related"/>
</dbReference>
<accession>A0A8J5Z9T3</accession>
<evidence type="ECO:0000313" key="3">
    <source>
        <dbReference type="Proteomes" id="UP000701853"/>
    </source>
</evidence>
<protein>
    <recommendedName>
        <fullName evidence="1">SCP domain-containing protein</fullName>
    </recommendedName>
</protein>
<dbReference type="InterPro" id="IPR035940">
    <property type="entry name" value="CAP_sf"/>
</dbReference>
<comment type="caution">
    <text evidence="2">The sequence shown here is derived from an EMBL/GenBank/DDBJ whole genome shotgun (WGS) entry which is preliminary data.</text>
</comment>
<evidence type="ECO:0000313" key="2">
    <source>
        <dbReference type="EMBL" id="KAG8497533.1"/>
    </source>
</evidence>
<dbReference type="OrthoDB" id="337038at2759"/>
<dbReference type="PANTHER" id="PTHR10334">
    <property type="entry name" value="CYSTEINE-RICH SECRETORY PROTEIN-RELATED"/>
    <property type="match status" value="1"/>
</dbReference>
<dbReference type="Gene3D" id="3.40.33.10">
    <property type="entry name" value="CAP"/>
    <property type="match status" value="1"/>
</dbReference>
<reference evidence="2 3" key="1">
    <citation type="journal article" date="2021" name="bioRxiv">
        <title>The Gossypium anomalum genome as a resource for cotton improvement and evolutionary analysis of hybrid incompatibility.</title>
        <authorList>
            <person name="Grover C.E."/>
            <person name="Yuan D."/>
            <person name="Arick M.A."/>
            <person name="Miller E.R."/>
            <person name="Hu G."/>
            <person name="Peterson D.G."/>
            <person name="Wendel J.F."/>
            <person name="Udall J.A."/>
        </authorList>
    </citation>
    <scope>NUCLEOTIDE SEQUENCE [LARGE SCALE GENOMIC DNA]</scope>
    <source>
        <strain evidence="2">JFW-Udall</strain>
        <tissue evidence="2">Leaf</tissue>
    </source>
</reference>
<dbReference type="EMBL" id="JAHUZN010000004">
    <property type="protein sequence ID" value="KAG8497533.1"/>
    <property type="molecule type" value="Genomic_DNA"/>
</dbReference>
<keyword evidence="3" id="KW-1185">Reference proteome</keyword>
<dbReference type="AlphaFoldDB" id="A0A8J5Z9T3"/>
<proteinExistence type="predicted"/>
<name>A0A8J5Z9T3_9ROSI</name>
<evidence type="ECO:0000259" key="1">
    <source>
        <dbReference type="SMART" id="SM00198"/>
    </source>
</evidence>